<keyword evidence="1" id="KW-0548">Nucleotidyltransferase</keyword>
<comment type="caution">
    <text evidence="4">The sequence shown here is derived from an EMBL/GenBank/DDBJ whole genome shotgun (WGS) entry which is preliminary data.</text>
</comment>
<keyword evidence="5" id="KW-1185">Reference proteome</keyword>
<feature type="domain" description="RdRP-like PH" evidence="3">
    <location>
        <begin position="119"/>
        <end position="248"/>
    </location>
</feature>
<dbReference type="GO" id="GO:0003723">
    <property type="term" value="F:RNA binding"/>
    <property type="evidence" value="ECO:0007669"/>
    <property type="project" value="UniProtKB-KW"/>
</dbReference>
<dbReference type="GO" id="GO:0031380">
    <property type="term" value="C:nuclear RNA-directed RNA polymerase complex"/>
    <property type="evidence" value="ECO:0007669"/>
    <property type="project" value="TreeGrafter"/>
</dbReference>
<dbReference type="GO" id="GO:0030422">
    <property type="term" value="P:siRNA processing"/>
    <property type="evidence" value="ECO:0007669"/>
    <property type="project" value="TreeGrafter"/>
</dbReference>
<evidence type="ECO:0000259" key="3">
    <source>
        <dbReference type="Pfam" id="PF25358"/>
    </source>
</evidence>
<accession>A0A2G7FYT2</accession>
<evidence type="ECO:0000313" key="5">
    <source>
        <dbReference type="Proteomes" id="UP000231358"/>
    </source>
</evidence>
<dbReference type="PANTHER" id="PTHR23079">
    <property type="entry name" value="RNA-DEPENDENT RNA POLYMERASE"/>
    <property type="match status" value="1"/>
</dbReference>
<evidence type="ECO:0000259" key="2">
    <source>
        <dbReference type="Pfam" id="PF05183"/>
    </source>
</evidence>
<keyword evidence="1" id="KW-0694">RNA-binding</keyword>
<reference evidence="4 5" key="1">
    <citation type="submission" date="2017-05" db="EMBL/GenBank/DDBJ databases">
        <title>Genome sequence for an aflatoxigenic pathogen of Argentinian peanut, Aspergillus arachidicola.</title>
        <authorList>
            <person name="Moore G."/>
            <person name="Beltz S.B."/>
            <person name="Mack B.M."/>
        </authorList>
    </citation>
    <scope>NUCLEOTIDE SEQUENCE [LARGE SCALE GENOMIC DNA]</scope>
    <source>
        <strain evidence="4 5">CBS 117610</strain>
    </source>
</reference>
<dbReference type="EMBL" id="NEXV01000308">
    <property type="protein sequence ID" value="PIG85749.1"/>
    <property type="molecule type" value="Genomic_DNA"/>
</dbReference>
<keyword evidence="1 4" id="KW-0696">RNA-directed RNA polymerase</keyword>
<dbReference type="InterPro" id="IPR057596">
    <property type="entry name" value="RDRP_core"/>
</dbReference>
<dbReference type="STRING" id="656916.A0A2G7FYT2"/>
<dbReference type="InterPro" id="IPR057503">
    <property type="entry name" value="PH_RdRP"/>
</dbReference>
<comment type="similarity">
    <text evidence="1">Belongs to the RdRP family.</text>
</comment>
<dbReference type="Proteomes" id="UP000231358">
    <property type="component" value="Unassembled WGS sequence"/>
</dbReference>
<dbReference type="PANTHER" id="PTHR23079:SF17">
    <property type="entry name" value="RNA-DEPENDENT RNA POLYMERASE"/>
    <property type="match status" value="1"/>
</dbReference>
<dbReference type="EC" id="2.7.7.48" evidence="1"/>
<proteinExistence type="inferred from homology"/>
<dbReference type="InterPro" id="IPR007855">
    <property type="entry name" value="RDRP"/>
</dbReference>
<sequence length="1187" mass="135814">MEVFLHRVPADLNRHGFKRELEPFMKTLRIQDFICEKPRKKRFGTITFLHVYDAERFLQAHGEKLNPLGGLKSNLKLMGVGVCCKPSRYPPKPFALRTLEHEAQERAKGHRERPEESVVFEMQQYSCGRCDFVGDELTYNPEVQWSARGTIKFKTRSMIVNVIPECRIRIPLATIVSLIYSTDGTLTVTLSDVPFFFKVMGTSYNPLGIASSRVRLSNLGNGHDQVVGQCLVYQFKVSVVGFRANIEKLKDWEITIYRYNLTTARSPLCSQTVSFEFQKLLRELEECTSSRSLPFGILFQLQALAQNAYLHPTTSRQLAERLRKRFAEDKAAGRDPITVDGMRKLFNMIGWPFPGDDTRVYEVDFLVATLEENHREIQDGFAYREGLHENTVNMTKVNRVNVTPTRITLHGPEMEPQNRILRKFPNHHEYFIRVQFCDENGEDLLFNANVDYKDIFGRFKDIMTSGIQIAGRTYNFLGFSHSSLRSHAVWFSSPFVDDNGHMQTYFSIVRAIGKFSHITSPARCAARIGQAFTETPFMVPLEKHGVLVSTIPDLKSPDGSRVFSDGVGAISREVVASIWADIPLKRGNPTCFQIRLGGAKGMLAADTRLRTAVIQIRPSMIKFYSEDMKNLEICNMASKPYPMVLNRQVIKILEDMGAPKDWFFQMQNEELTRLQSITISTDKTARFLKDKSVAECIGLYRLYRQCYWTRLNYKKDGFLRAIVEAVVLRELRLLKHKARIPVKKGMTLYGIIDETGFLQEGEVYVTFDRMEGRYAAPPEPGHILVTRSPALHCGDIQRAQNVIPPKDHPLRYHHNCIVFSQKGSRDLPSKLSGGDLDGDLYHVIWDPDLESVETFPPADYPRPTSIDIGRDVRVDDMAAFFVEFMRSDILGMIAIRHMIMADQAASGTRDTSCRVLAELHSKAVDFSKTGIPVNMEDMPRVNRYRPDFLAPGPQTRLYNKSKIGLEQHVSHANYDDDDDADVEKPYRYYKSEKILGKLYRAIDEQSIWRKHVLSESETDEGFFWNSVMDDCLKRCKSLPRTPRGEHLDEAKRIRAAYEDAIISAMDTYSDHPTKPISELEVVIGSIINRRGVQTRRQRDRSNKLHEEFDRIATWITSIMRRQEIEDPNPNGLELSLACLYHGIQGSDSGHRKEVYGELKSFRVVAACALLAELDQRDKADPKNCFTM</sequence>
<evidence type="ECO:0000256" key="1">
    <source>
        <dbReference type="RuleBase" id="RU363098"/>
    </source>
</evidence>
<dbReference type="Pfam" id="PF05183">
    <property type="entry name" value="RdRP"/>
    <property type="match status" value="1"/>
</dbReference>
<dbReference type="AlphaFoldDB" id="A0A2G7FYT2"/>
<name>A0A2G7FYT2_9EURO</name>
<feature type="domain" description="RDRP core" evidence="2">
    <location>
        <begin position="402"/>
        <end position="1002"/>
    </location>
</feature>
<dbReference type="GO" id="GO:0003968">
    <property type="term" value="F:RNA-directed RNA polymerase activity"/>
    <property type="evidence" value="ECO:0007669"/>
    <property type="project" value="UniProtKB-KW"/>
</dbReference>
<evidence type="ECO:0000313" key="4">
    <source>
        <dbReference type="EMBL" id="PIG85749.1"/>
    </source>
</evidence>
<protein>
    <recommendedName>
        <fullName evidence="1">RNA-dependent RNA polymerase</fullName>
        <ecNumber evidence="1">2.7.7.48</ecNumber>
    </recommendedName>
</protein>
<comment type="catalytic activity">
    <reaction evidence="1">
        <text>RNA(n) + a ribonucleoside 5'-triphosphate = RNA(n+1) + diphosphate</text>
        <dbReference type="Rhea" id="RHEA:21248"/>
        <dbReference type="Rhea" id="RHEA-COMP:14527"/>
        <dbReference type="Rhea" id="RHEA-COMP:17342"/>
        <dbReference type="ChEBI" id="CHEBI:33019"/>
        <dbReference type="ChEBI" id="CHEBI:61557"/>
        <dbReference type="ChEBI" id="CHEBI:140395"/>
        <dbReference type="EC" id="2.7.7.48"/>
    </reaction>
</comment>
<gene>
    <name evidence="4" type="ORF">AARAC_004104</name>
</gene>
<organism evidence="4 5">
    <name type="scientific">Aspergillus arachidicola</name>
    <dbReference type="NCBI Taxonomy" id="656916"/>
    <lineage>
        <taxon>Eukaryota</taxon>
        <taxon>Fungi</taxon>
        <taxon>Dikarya</taxon>
        <taxon>Ascomycota</taxon>
        <taxon>Pezizomycotina</taxon>
        <taxon>Eurotiomycetes</taxon>
        <taxon>Eurotiomycetidae</taxon>
        <taxon>Eurotiales</taxon>
        <taxon>Aspergillaceae</taxon>
        <taxon>Aspergillus</taxon>
        <taxon>Aspergillus subgen. Circumdati</taxon>
    </lineage>
</organism>
<dbReference type="Pfam" id="PF25358">
    <property type="entry name" value="PH_fung_RdRP"/>
    <property type="match status" value="1"/>
</dbReference>
<keyword evidence="1" id="KW-0808">Transferase</keyword>